<comment type="caution">
    <text evidence="3">The sequence shown here is derived from an EMBL/GenBank/DDBJ whole genome shotgun (WGS) entry which is preliminary data.</text>
</comment>
<evidence type="ECO:0000313" key="4">
    <source>
        <dbReference type="Proteomes" id="UP000285084"/>
    </source>
</evidence>
<dbReference type="Gene3D" id="3.40.50.720">
    <property type="entry name" value="NAD(P)-binding Rossmann-like Domain"/>
    <property type="match status" value="1"/>
</dbReference>
<reference evidence="3 4" key="1">
    <citation type="journal article" date="2018" name="Sci. Rep.">
        <title>Characterisation of pathogen-specific regions and novel effector candidates in Fusarium oxysporum f. sp. cepae.</title>
        <authorList>
            <person name="Armitage A.D."/>
            <person name="Taylor A."/>
            <person name="Sobczyk M.K."/>
            <person name="Baxter L."/>
            <person name="Greenfield B.P."/>
            <person name="Bates H.J."/>
            <person name="Wilson F."/>
            <person name="Jackson A.C."/>
            <person name="Ott S."/>
            <person name="Harrison R.J."/>
            <person name="Clarkson J.P."/>
        </authorList>
    </citation>
    <scope>NUCLEOTIDE SEQUENCE [LARGE SCALE GENOMIC DNA]</scope>
    <source>
        <strain evidence="3 4">Fo_A13</strain>
    </source>
</reference>
<dbReference type="Pfam" id="PF13460">
    <property type="entry name" value="NAD_binding_10"/>
    <property type="match status" value="1"/>
</dbReference>
<dbReference type="AlphaFoldDB" id="A0A420N4M1"/>
<comment type="similarity">
    <text evidence="1">Belongs to the avfA family.</text>
</comment>
<dbReference type="GO" id="GO:0042602">
    <property type="term" value="F:riboflavin reductase (NADPH) activity"/>
    <property type="evidence" value="ECO:0007669"/>
    <property type="project" value="TreeGrafter"/>
</dbReference>
<dbReference type="InterPro" id="IPR036291">
    <property type="entry name" value="NAD(P)-bd_dom_sf"/>
</dbReference>
<proteinExistence type="inferred from homology"/>
<dbReference type="InterPro" id="IPR051606">
    <property type="entry name" value="Polyketide_Oxido-like"/>
</dbReference>
<dbReference type="VEuPathDB" id="FungiDB:HZS61_007253"/>
<evidence type="ECO:0000313" key="3">
    <source>
        <dbReference type="EMBL" id="RKK75262.1"/>
    </source>
</evidence>
<organism evidence="3 4">
    <name type="scientific">Fusarium oxysporum</name>
    <name type="common">Fusarium vascular wilt</name>
    <dbReference type="NCBI Taxonomy" id="5507"/>
    <lineage>
        <taxon>Eukaryota</taxon>
        <taxon>Fungi</taxon>
        <taxon>Dikarya</taxon>
        <taxon>Ascomycota</taxon>
        <taxon>Pezizomycotina</taxon>
        <taxon>Sordariomycetes</taxon>
        <taxon>Hypocreomycetidae</taxon>
        <taxon>Hypocreales</taxon>
        <taxon>Nectriaceae</taxon>
        <taxon>Fusarium</taxon>
        <taxon>Fusarium oxysporum species complex</taxon>
    </lineage>
</organism>
<protein>
    <recommendedName>
        <fullName evidence="2">NAD(P)-binding domain-containing protein</fullName>
    </recommendedName>
</protein>
<dbReference type="Proteomes" id="UP000285084">
    <property type="component" value="Unassembled WGS sequence"/>
</dbReference>
<dbReference type="GO" id="GO:0004074">
    <property type="term" value="F:biliverdin reductase [NAD(P)H] activity"/>
    <property type="evidence" value="ECO:0007669"/>
    <property type="project" value="TreeGrafter"/>
</dbReference>
<gene>
    <name evidence="3" type="ORF">BFJ69_g7852</name>
</gene>
<dbReference type="SUPFAM" id="SSF51735">
    <property type="entry name" value="NAD(P)-binding Rossmann-fold domains"/>
    <property type="match status" value="1"/>
</dbReference>
<dbReference type="InterPro" id="IPR016040">
    <property type="entry name" value="NAD(P)-bd_dom"/>
</dbReference>
<accession>A0A420N4M1</accession>
<evidence type="ECO:0000256" key="1">
    <source>
        <dbReference type="ARBA" id="ARBA00038376"/>
    </source>
</evidence>
<dbReference type="PANTHER" id="PTHR43355:SF2">
    <property type="entry name" value="FLAVIN REDUCTASE (NADPH)"/>
    <property type="match status" value="1"/>
</dbReference>
<feature type="domain" description="NAD(P)-binding" evidence="2">
    <location>
        <begin position="36"/>
        <end position="231"/>
    </location>
</feature>
<dbReference type="PANTHER" id="PTHR43355">
    <property type="entry name" value="FLAVIN REDUCTASE (NADPH)"/>
    <property type="match status" value="1"/>
</dbReference>
<dbReference type="EMBL" id="MRCX01000063">
    <property type="protein sequence ID" value="RKK75262.1"/>
    <property type="molecule type" value="Genomic_DNA"/>
</dbReference>
<sequence>MSVSDRRQENDGHIIQLSLCTSDELDLGAVSYIDVTGLSGIAFHKQALEQGHTVTAYGRSESKLPVDILQHPNHTFIKGELDDEEALKKAFECSASVLVSFLGPSGGPHNGSPVTNCYKYLLPLLIQKKIDRALVLCTPAWRAPGDKPSEFWDTTVSQIRKHNANYVEEMLGVGGFVSSLAVEDLKWTIFRVPFLSDGEILPVHEGIVEDANKRQHLTRQSMANWVLKEMTQDAWVGQSPVLSN</sequence>
<name>A0A420N4M1_FUSOX</name>
<evidence type="ECO:0000259" key="2">
    <source>
        <dbReference type="Pfam" id="PF13460"/>
    </source>
</evidence>